<evidence type="ECO:0000256" key="1">
    <source>
        <dbReference type="SAM" id="Phobius"/>
    </source>
</evidence>
<comment type="caution">
    <text evidence="2">The sequence shown here is derived from an EMBL/GenBank/DDBJ whole genome shotgun (WGS) entry which is preliminary data.</text>
</comment>
<feature type="transmembrane region" description="Helical" evidence="1">
    <location>
        <begin position="64"/>
        <end position="81"/>
    </location>
</feature>
<feature type="transmembrane region" description="Helical" evidence="1">
    <location>
        <begin position="127"/>
        <end position="145"/>
    </location>
</feature>
<gene>
    <name evidence="2" type="ORF">LV89_03065</name>
</gene>
<accession>A0A316E2I7</accession>
<keyword evidence="3" id="KW-1185">Reference proteome</keyword>
<dbReference type="EMBL" id="QGGO01000016">
    <property type="protein sequence ID" value="PWK23858.1"/>
    <property type="molecule type" value="Genomic_DNA"/>
</dbReference>
<proteinExistence type="predicted"/>
<feature type="transmembrane region" description="Helical" evidence="1">
    <location>
        <begin position="12"/>
        <end position="29"/>
    </location>
</feature>
<dbReference type="OrthoDB" id="5984490at2"/>
<feature type="transmembrane region" description="Helical" evidence="1">
    <location>
        <begin position="102"/>
        <end position="121"/>
    </location>
</feature>
<organism evidence="2 3">
    <name type="scientific">Arcicella aurantiaca</name>
    <dbReference type="NCBI Taxonomy" id="591202"/>
    <lineage>
        <taxon>Bacteria</taxon>
        <taxon>Pseudomonadati</taxon>
        <taxon>Bacteroidota</taxon>
        <taxon>Cytophagia</taxon>
        <taxon>Cytophagales</taxon>
        <taxon>Flectobacillaceae</taxon>
        <taxon>Arcicella</taxon>
    </lineage>
</organism>
<feature type="transmembrane region" description="Helical" evidence="1">
    <location>
        <begin position="166"/>
        <end position="186"/>
    </location>
</feature>
<feature type="transmembrane region" description="Helical" evidence="1">
    <location>
        <begin position="41"/>
        <end position="58"/>
    </location>
</feature>
<name>A0A316E2I7_9BACT</name>
<dbReference type="RefSeq" id="WP_109743775.1">
    <property type="nucleotide sequence ID" value="NZ_QGGO01000016.1"/>
</dbReference>
<reference evidence="2 3" key="1">
    <citation type="submission" date="2018-05" db="EMBL/GenBank/DDBJ databases">
        <title>Genomic Encyclopedia of Archaeal and Bacterial Type Strains, Phase II (KMG-II): from individual species to whole genera.</title>
        <authorList>
            <person name="Goeker M."/>
        </authorList>
    </citation>
    <scope>NUCLEOTIDE SEQUENCE [LARGE SCALE GENOMIC DNA]</scope>
    <source>
        <strain evidence="2 3">DSM 22214</strain>
    </source>
</reference>
<dbReference type="AlphaFoldDB" id="A0A316E2I7"/>
<keyword evidence="1" id="KW-0472">Membrane</keyword>
<keyword evidence="1" id="KW-0812">Transmembrane</keyword>
<protein>
    <submittedName>
        <fullName evidence="2">Uncharacterized protein</fullName>
    </submittedName>
</protein>
<dbReference type="Proteomes" id="UP000245489">
    <property type="component" value="Unassembled WGS sequence"/>
</dbReference>
<evidence type="ECO:0000313" key="3">
    <source>
        <dbReference type="Proteomes" id="UP000245489"/>
    </source>
</evidence>
<feature type="transmembrane region" description="Helical" evidence="1">
    <location>
        <begin position="192"/>
        <end position="210"/>
    </location>
</feature>
<sequence length="249" mass="28407">METILKIDLYLHIAAGTVALITGMIAIFAQKGGLVHRKAGQWYFFAMITVCITALIRFRLSPSIIFLTMIAIFSFYLNFSGKRILAFKSKTAKYQRVDWTMAYLTLICGILMVVSSGYYFFSANNVVLSILFAIFGLFCISIARMDILRFKGKIEVEKMHWFFQHIGRMMGSYAATVTAFVITNNHGFFPDLVVWIAPGVIIGFLSDVWANRYRKDYGIPIIPVLPVRILHRFLETFKQLNGSVLSFFK</sequence>
<evidence type="ECO:0000313" key="2">
    <source>
        <dbReference type="EMBL" id="PWK23858.1"/>
    </source>
</evidence>
<keyword evidence="1" id="KW-1133">Transmembrane helix</keyword>